<dbReference type="EMBL" id="GBXM01071436">
    <property type="protein sequence ID" value="JAH37141.1"/>
    <property type="molecule type" value="Transcribed_RNA"/>
</dbReference>
<evidence type="ECO:0000313" key="2">
    <source>
        <dbReference type="EMBL" id="JAH37141.1"/>
    </source>
</evidence>
<organism evidence="2">
    <name type="scientific">Anguilla anguilla</name>
    <name type="common">European freshwater eel</name>
    <name type="synonym">Muraena anguilla</name>
    <dbReference type="NCBI Taxonomy" id="7936"/>
    <lineage>
        <taxon>Eukaryota</taxon>
        <taxon>Metazoa</taxon>
        <taxon>Chordata</taxon>
        <taxon>Craniata</taxon>
        <taxon>Vertebrata</taxon>
        <taxon>Euteleostomi</taxon>
        <taxon>Actinopterygii</taxon>
        <taxon>Neopterygii</taxon>
        <taxon>Teleostei</taxon>
        <taxon>Anguilliformes</taxon>
        <taxon>Anguillidae</taxon>
        <taxon>Anguilla</taxon>
    </lineage>
</organism>
<reference evidence="2" key="2">
    <citation type="journal article" date="2015" name="Fish Shellfish Immunol.">
        <title>Early steps in the European eel (Anguilla anguilla)-Vibrio vulnificus interaction in the gills: Role of the RtxA13 toxin.</title>
        <authorList>
            <person name="Callol A."/>
            <person name="Pajuelo D."/>
            <person name="Ebbesson L."/>
            <person name="Teles M."/>
            <person name="MacKenzie S."/>
            <person name="Amaro C."/>
        </authorList>
    </citation>
    <scope>NUCLEOTIDE SEQUENCE</scope>
</reference>
<proteinExistence type="predicted"/>
<name>A0A0E9S787_ANGAN</name>
<feature type="region of interest" description="Disordered" evidence="1">
    <location>
        <begin position="1"/>
        <end position="29"/>
    </location>
</feature>
<reference evidence="2" key="1">
    <citation type="submission" date="2014-11" db="EMBL/GenBank/DDBJ databases">
        <authorList>
            <person name="Amaro Gonzalez C."/>
        </authorList>
    </citation>
    <scope>NUCLEOTIDE SEQUENCE</scope>
</reference>
<dbReference type="AlphaFoldDB" id="A0A0E9S787"/>
<sequence length="29" mass="3184">MYKKGAQPSARGQFLKSHAVHVSSALQKK</sequence>
<evidence type="ECO:0000256" key="1">
    <source>
        <dbReference type="SAM" id="MobiDB-lite"/>
    </source>
</evidence>
<protein>
    <submittedName>
        <fullName evidence="2">Uncharacterized protein</fullName>
    </submittedName>
</protein>
<accession>A0A0E9S787</accession>